<proteinExistence type="predicted"/>
<keyword evidence="2" id="KW-1185">Reference proteome</keyword>
<organism evidence="1 2">
    <name type="scientific">Trichinella nativa</name>
    <dbReference type="NCBI Taxonomy" id="6335"/>
    <lineage>
        <taxon>Eukaryota</taxon>
        <taxon>Metazoa</taxon>
        <taxon>Ecdysozoa</taxon>
        <taxon>Nematoda</taxon>
        <taxon>Enoplea</taxon>
        <taxon>Dorylaimia</taxon>
        <taxon>Trichinellida</taxon>
        <taxon>Trichinellidae</taxon>
        <taxon>Trichinella</taxon>
    </lineage>
</organism>
<sequence length="35" mass="4132">MIILYFSPTPLKDFQVLENKVNPASYPTTLFHDYQ</sequence>
<gene>
    <name evidence="1" type="ORF">T02_8096</name>
</gene>
<evidence type="ECO:0000313" key="1">
    <source>
        <dbReference type="EMBL" id="KRZ47325.1"/>
    </source>
</evidence>
<dbReference type="Proteomes" id="UP000054721">
    <property type="component" value="Unassembled WGS sequence"/>
</dbReference>
<evidence type="ECO:0000313" key="2">
    <source>
        <dbReference type="Proteomes" id="UP000054721"/>
    </source>
</evidence>
<name>A0A0V1KJC9_9BILA</name>
<protein>
    <submittedName>
        <fullName evidence="1">Uncharacterized protein</fullName>
    </submittedName>
</protein>
<accession>A0A0V1KJC9</accession>
<dbReference type="AlphaFoldDB" id="A0A0V1KJC9"/>
<dbReference type="EMBL" id="JYDW01000948">
    <property type="protein sequence ID" value="KRZ47325.1"/>
    <property type="molecule type" value="Genomic_DNA"/>
</dbReference>
<comment type="caution">
    <text evidence="1">The sequence shown here is derived from an EMBL/GenBank/DDBJ whole genome shotgun (WGS) entry which is preliminary data.</text>
</comment>
<reference evidence="1 2" key="1">
    <citation type="submission" date="2015-05" db="EMBL/GenBank/DDBJ databases">
        <title>Evolution of Trichinella species and genotypes.</title>
        <authorList>
            <person name="Korhonen P.K."/>
            <person name="Edoardo P."/>
            <person name="Giuseppe L.R."/>
            <person name="Gasser R.B."/>
        </authorList>
    </citation>
    <scope>NUCLEOTIDE SEQUENCE [LARGE SCALE GENOMIC DNA]</scope>
    <source>
        <strain evidence="1">ISS10</strain>
    </source>
</reference>